<accession>A0A392WB44</accession>
<dbReference type="EMBL" id="LXQA011413033">
    <property type="protein sequence ID" value="MCI96371.1"/>
    <property type="molecule type" value="Genomic_DNA"/>
</dbReference>
<dbReference type="Proteomes" id="UP000265520">
    <property type="component" value="Unassembled WGS sequence"/>
</dbReference>
<evidence type="ECO:0000313" key="2">
    <source>
        <dbReference type="Proteomes" id="UP000265520"/>
    </source>
</evidence>
<evidence type="ECO:0000313" key="1">
    <source>
        <dbReference type="EMBL" id="MCI96371.1"/>
    </source>
</evidence>
<protein>
    <submittedName>
        <fullName evidence="1">Uncharacterized protein</fullName>
    </submittedName>
</protein>
<sequence>MCRFLPPARRAGADGALRRCDKKGLVFALSTARRTGVDGESRQIRVR</sequence>
<dbReference type="AlphaFoldDB" id="A0A392WB44"/>
<keyword evidence="2" id="KW-1185">Reference proteome</keyword>
<organism evidence="1 2">
    <name type="scientific">Trifolium medium</name>
    <dbReference type="NCBI Taxonomy" id="97028"/>
    <lineage>
        <taxon>Eukaryota</taxon>
        <taxon>Viridiplantae</taxon>
        <taxon>Streptophyta</taxon>
        <taxon>Embryophyta</taxon>
        <taxon>Tracheophyta</taxon>
        <taxon>Spermatophyta</taxon>
        <taxon>Magnoliopsida</taxon>
        <taxon>eudicotyledons</taxon>
        <taxon>Gunneridae</taxon>
        <taxon>Pentapetalae</taxon>
        <taxon>rosids</taxon>
        <taxon>fabids</taxon>
        <taxon>Fabales</taxon>
        <taxon>Fabaceae</taxon>
        <taxon>Papilionoideae</taxon>
        <taxon>50 kb inversion clade</taxon>
        <taxon>NPAAA clade</taxon>
        <taxon>Hologalegina</taxon>
        <taxon>IRL clade</taxon>
        <taxon>Trifolieae</taxon>
        <taxon>Trifolium</taxon>
    </lineage>
</organism>
<proteinExistence type="predicted"/>
<reference evidence="1 2" key="1">
    <citation type="journal article" date="2018" name="Front. Plant Sci.">
        <title>Red Clover (Trifolium pratense) and Zigzag Clover (T. medium) - A Picture of Genomic Similarities and Differences.</title>
        <authorList>
            <person name="Dluhosova J."/>
            <person name="Istvanek J."/>
            <person name="Nedelnik J."/>
            <person name="Repkova J."/>
        </authorList>
    </citation>
    <scope>NUCLEOTIDE SEQUENCE [LARGE SCALE GENOMIC DNA]</scope>
    <source>
        <strain evidence="2">cv. 10/8</strain>
        <tissue evidence="1">Leaf</tissue>
    </source>
</reference>
<comment type="caution">
    <text evidence="1">The sequence shown here is derived from an EMBL/GenBank/DDBJ whole genome shotgun (WGS) entry which is preliminary data.</text>
</comment>
<name>A0A392WB44_9FABA</name>